<dbReference type="CDD" id="cd17316">
    <property type="entry name" value="MFS_SV2_like"/>
    <property type="match status" value="1"/>
</dbReference>
<accession>A0AAU7JJV9</accession>
<dbReference type="PANTHER" id="PTHR23511">
    <property type="entry name" value="SYNAPTIC VESICLE GLYCOPROTEIN 2"/>
    <property type="match status" value="1"/>
</dbReference>
<feature type="transmembrane region" description="Helical" evidence="7">
    <location>
        <begin position="351"/>
        <end position="373"/>
    </location>
</feature>
<evidence type="ECO:0000256" key="4">
    <source>
        <dbReference type="ARBA" id="ARBA00022692"/>
    </source>
</evidence>
<proteinExistence type="inferred from homology"/>
<dbReference type="Gene3D" id="1.20.1250.20">
    <property type="entry name" value="MFS general substrate transporter like domains"/>
    <property type="match status" value="1"/>
</dbReference>
<keyword evidence="3" id="KW-0813">Transport</keyword>
<feature type="transmembrane region" description="Helical" evidence="7">
    <location>
        <begin position="28"/>
        <end position="51"/>
    </location>
</feature>
<sequence length="443" mass="45373">MDQTAAADSATIDGLLDRAGTGPFQARLLGIFGLVWAADAMQVLAVGITAPSVAASFGLTIPAALQAGTAFFLGMFIGAPAFGALADRIGRRNVLIATVGLDAVAGLFTAFAPSFAALVVLRFVTGLAVGGTLPVDYAMMAEVLPAKRRGRWLVGLEGFWAIGTVAVALAAWAATSGGAAEPWRWIFAAAGLPALIGIGLRFWTPESPFYLLRSGRPDEAKAVLNRILLANGQPAYSGRLDGAASPRIGFAGLFAGDHRRRTIAVLATWLLVSVAYYGVFTWLPGRLTGQGFGFVRGYGFLVLLALAQIPGYALAAVGVEVWGRRPTLIGFLLLSAAACVAFVLASDATAIAAALLVLSFALLGSWGALYAYTPELYPTAARASGMGLAGAAARLGGLLAPSALAPVIAMGFEPAMGVFAVLLMGAAGATAMIPSETRGTPLA</sequence>
<evidence type="ECO:0000256" key="3">
    <source>
        <dbReference type="ARBA" id="ARBA00022448"/>
    </source>
</evidence>
<dbReference type="InterPro" id="IPR020846">
    <property type="entry name" value="MFS_dom"/>
</dbReference>
<feature type="transmembrane region" description="Helical" evidence="7">
    <location>
        <begin position="152"/>
        <end position="173"/>
    </location>
</feature>
<dbReference type="InterPro" id="IPR005829">
    <property type="entry name" value="Sugar_transporter_CS"/>
</dbReference>
<dbReference type="AlphaFoldDB" id="A0AAU7JJV9"/>
<evidence type="ECO:0000256" key="1">
    <source>
        <dbReference type="ARBA" id="ARBA00004141"/>
    </source>
</evidence>
<feature type="transmembrane region" description="Helical" evidence="7">
    <location>
        <begin position="263"/>
        <end position="283"/>
    </location>
</feature>
<feature type="transmembrane region" description="Helical" evidence="7">
    <location>
        <begin position="185"/>
        <end position="203"/>
    </location>
</feature>
<feature type="transmembrane region" description="Helical" evidence="7">
    <location>
        <begin position="295"/>
        <end position="315"/>
    </location>
</feature>
<dbReference type="SUPFAM" id="SSF103473">
    <property type="entry name" value="MFS general substrate transporter"/>
    <property type="match status" value="1"/>
</dbReference>
<gene>
    <name evidence="9" type="ORF">ABEG18_06940</name>
</gene>
<comment type="similarity">
    <text evidence="2">Belongs to the major facilitator superfamily. Sugar transporter (TC 2.A.1.1) family.</text>
</comment>
<evidence type="ECO:0000256" key="7">
    <source>
        <dbReference type="SAM" id="Phobius"/>
    </source>
</evidence>
<evidence type="ECO:0000256" key="2">
    <source>
        <dbReference type="ARBA" id="ARBA00010992"/>
    </source>
</evidence>
<protein>
    <submittedName>
        <fullName evidence="9">MFS transporter</fullName>
    </submittedName>
</protein>
<evidence type="ECO:0000259" key="8">
    <source>
        <dbReference type="PROSITE" id="PS50850"/>
    </source>
</evidence>
<keyword evidence="4 7" id="KW-0812">Transmembrane</keyword>
<keyword evidence="6 7" id="KW-0472">Membrane</keyword>
<feature type="transmembrane region" description="Helical" evidence="7">
    <location>
        <begin position="415"/>
        <end position="433"/>
    </location>
</feature>
<keyword evidence="5 7" id="KW-1133">Transmembrane helix</keyword>
<dbReference type="InterPro" id="IPR036259">
    <property type="entry name" value="MFS_trans_sf"/>
</dbReference>
<feature type="domain" description="Major facilitator superfamily (MFS) profile" evidence="8">
    <location>
        <begin position="28"/>
        <end position="438"/>
    </location>
</feature>
<dbReference type="PROSITE" id="PS50850">
    <property type="entry name" value="MFS"/>
    <property type="match status" value="1"/>
</dbReference>
<dbReference type="InterPro" id="IPR011701">
    <property type="entry name" value="MFS"/>
</dbReference>
<dbReference type="EMBL" id="CP157484">
    <property type="protein sequence ID" value="XBO40495.1"/>
    <property type="molecule type" value="Genomic_DNA"/>
</dbReference>
<feature type="transmembrane region" description="Helical" evidence="7">
    <location>
        <begin position="119"/>
        <end position="140"/>
    </location>
</feature>
<evidence type="ECO:0000256" key="6">
    <source>
        <dbReference type="ARBA" id="ARBA00023136"/>
    </source>
</evidence>
<feature type="transmembrane region" description="Helical" evidence="7">
    <location>
        <begin position="94"/>
        <end position="113"/>
    </location>
</feature>
<organism evidence="9">
    <name type="scientific">Alsobacter sp. KACC 23698</name>
    <dbReference type="NCBI Taxonomy" id="3149229"/>
    <lineage>
        <taxon>Bacteria</taxon>
        <taxon>Pseudomonadati</taxon>
        <taxon>Pseudomonadota</taxon>
        <taxon>Alphaproteobacteria</taxon>
        <taxon>Hyphomicrobiales</taxon>
        <taxon>Alsobacteraceae</taxon>
        <taxon>Alsobacter</taxon>
    </lineage>
</organism>
<evidence type="ECO:0000313" key="9">
    <source>
        <dbReference type="EMBL" id="XBO40495.1"/>
    </source>
</evidence>
<dbReference type="PROSITE" id="PS00216">
    <property type="entry name" value="SUGAR_TRANSPORT_1"/>
    <property type="match status" value="1"/>
</dbReference>
<feature type="transmembrane region" description="Helical" evidence="7">
    <location>
        <begin position="327"/>
        <end position="345"/>
    </location>
</feature>
<dbReference type="Pfam" id="PF07690">
    <property type="entry name" value="MFS_1"/>
    <property type="match status" value="1"/>
</dbReference>
<dbReference type="GO" id="GO:0022857">
    <property type="term" value="F:transmembrane transporter activity"/>
    <property type="evidence" value="ECO:0007669"/>
    <property type="project" value="InterPro"/>
</dbReference>
<comment type="subcellular location">
    <subcellularLocation>
        <location evidence="1">Membrane</location>
        <topology evidence="1">Multi-pass membrane protein</topology>
    </subcellularLocation>
</comment>
<name>A0AAU7JJV9_9HYPH</name>
<feature type="transmembrane region" description="Helical" evidence="7">
    <location>
        <begin position="385"/>
        <end position="409"/>
    </location>
</feature>
<dbReference type="RefSeq" id="WP_406857355.1">
    <property type="nucleotide sequence ID" value="NZ_CP157484.1"/>
</dbReference>
<reference evidence="9" key="1">
    <citation type="submission" date="2024-05" db="EMBL/GenBank/DDBJ databases">
        <authorList>
            <person name="Kim S."/>
            <person name="Heo J."/>
            <person name="Choi H."/>
            <person name="Choi Y."/>
            <person name="Kwon S.-W."/>
            <person name="Kim Y."/>
        </authorList>
    </citation>
    <scope>NUCLEOTIDE SEQUENCE</scope>
    <source>
        <strain evidence="9">KACC 23698</strain>
    </source>
</reference>
<evidence type="ECO:0000256" key="5">
    <source>
        <dbReference type="ARBA" id="ARBA00022989"/>
    </source>
</evidence>
<dbReference type="GO" id="GO:0016020">
    <property type="term" value="C:membrane"/>
    <property type="evidence" value="ECO:0007669"/>
    <property type="project" value="UniProtKB-SubCell"/>
</dbReference>
<dbReference type="PANTHER" id="PTHR23511:SF34">
    <property type="entry name" value="SYNAPTIC VESICLE GLYCOPROTEIN 2"/>
    <property type="match status" value="1"/>
</dbReference>
<feature type="transmembrane region" description="Helical" evidence="7">
    <location>
        <begin position="63"/>
        <end position="82"/>
    </location>
</feature>